<dbReference type="PANTHER" id="PTHR45990">
    <property type="entry name" value="DNA REPAIR PROTEIN REV1"/>
    <property type="match status" value="1"/>
</dbReference>
<dbReference type="VEuPathDB" id="TriTrypDB:LPMP_350100"/>
<dbReference type="SUPFAM" id="SSF56672">
    <property type="entry name" value="DNA/RNA polymerases"/>
    <property type="match status" value="1"/>
</dbReference>
<dbReference type="GO" id="GO:0042276">
    <property type="term" value="P:error-prone translesion synthesis"/>
    <property type="evidence" value="ECO:0007669"/>
    <property type="project" value="TreeGrafter"/>
</dbReference>
<dbReference type="PROSITE" id="PS50173">
    <property type="entry name" value="UMUC"/>
    <property type="match status" value="1"/>
</dbReference>
<dbReference type="KEGG" id="lpan:LPMP_350100"/>
<dbReference type="AlphaFoldDB" id="A0A088S3N4"/>
<dbReference type="Gene3D" id="3.30.1490.100">
    <property type="entry name" value="DNA polymerase, Y-family, little finger domain"/>
    <property type="match status" value="1"/>
</dbReference>
<dbReference type="Gene3D" id="1.10.150.20">
    <property type="entry name" value="5' to 3' exonuclease, C-terminal subdomain"/>
    <property type="match status" value="1"/>
</dbReference>
<dbReference type="eggNOG" id="KOG2093">
    <property type="taxonomic scope" value="Eukaryota"/>
</dbReference>
<dbReference type="GO" id="GO:0005634">
    <property type="term" value="C:nucleus"/>
    <property type="evidence" value="ECO:0007669"/>
    <property type="project" value="TreeGrafter"/>
</dbReference>
<dbReference type="EMBL" id="CP009404">
    <property type="protein sequence ID" value="AIO02150.1"/>
    <property type="molecule type" value="Genomic_DNA"/>
</dbReference>
<dbReference type="Gene3D" id="3.30.70.270">
    <property type="match status" value="1"/>
</dbReference>
<dbReference type="InterPro" id="IPR001126">
    <property type="entry name" value="UmuC"/>
</dbReference>
<dbReference type="Pfam" id="PF00817">
    <property type="entry name" value="IMS"/>
    <property type="match status" value="1"/>
</dbReference>
<dbReference type="RefSeq" id="XP_010702950.1">
    <property type="nucleotide sequence ID" value="XM_010704648.1"/>
</dbReference>
<dbReference type="FunFam" id="3.40.1170.60:FF:000016">
    <property type="entry name" value="DNA damage repair protein"/>
    <property type="match status" value="1"/>
</dbReference>
<dbReference type="EC" id="2.7.7.7" evidence="2"/>
<dbReference type="InterPro" id="IPR043128">
    <property type="entry name" value="Rev_trsase/Diguanyl_cyclase"/>
</dbReference>
<gene>
    <name evidence="2" type="ORF">LPMP_350100</name>
</gene>
<proteinExistence type="predicted"/>
<dbReference type="GO" id="GO:0003887">
    <property type="term" value="F:DNA-directed DNA polymerase activity"/>
    <property type="evidence" value="ECO:0007669"/>
    <property type="project" value="UniProtKB-EC"/>
</dbReference>
<dbReference type="Gene3D" id="3.40.1170.60">
    <property type="match status" value="1"/>
</dbReference>
<organism evidence="2 3">
    <name type="scientific">Leishmania panamensis</name>
    <dbReference type="NCBI Taxonomy" id="5679"/>
    <lineage>
        <taxon>Eukaryota</taxon>
        <taxon>Discoba</taxon>
        <taxon>Euglenozoa</taxon>
        <taxon>Kinetoplastea</taxon>
        <taxon>Metakinetoplastina</taxon>
        <taxon>Trypanosomatida</taxon>
        <taxon>Trypanosomatidae</taxon>
        <taxon>Leishmaniinae</taxon>
        <taxon>Leishmania</taxon>
        <taxon>Leishmania guyanensis species complex</taxon>
    </lineage>
</organism>
<evidence type="ECO:0000259" key="1">
    <source>
        <dbReference type="PROSITE" id="PS50173"/>
    </source>
</evidence>
<reference evidence="2 3" key="1">
    <citation type="journal article" date="2015" name="Sci. Rep.">
        <title>The genome of Leishmania panamensis: insights into genomics of the L. (Viannia) subgenus.</title>
        <authorList>
            <person name="Llanes A."/>
            <person name="Restrepo C.M."/>
            <person name="Vecchio G.D."/>
            <person name="Anguizola F.J."/>
            <person name="Lleonart R."/>
        </authorList>
    </citation>
    <scope>NUCLEOTIDE SEQUENCE [LARGE SCALE GENOMIC DNA]</scope>
    <source>
        <strain evidence="2 3">MHOM/PA/94/PSC-1</strain>
    </source>
</reference>
<dbReference type="VEuPathDB" id="TriTrypDB:LPAL13_350005900"/>
<sequence>MRPRVTAMSQSMRDQVNSLQRFQQHSRLYFIGQWKTKMEDVFREWFIVHPAWNHGTLEQQRTFLHVDMDAFFCSVQLAKPEYAHLRTKPVGIAAGKYNSDISSCNYLARSYGIHAGMYVNSAKERCPELVTLGHDLEACERVAKTLYRIIFESFPASVKMSMGVYSIDEVMLATDTTDYGLLRSFCEAVRKELLSTTGCTASCGIGPNIMLARVATDCCKPNGILVVHAKDVPQTMASLPLKYIHGAGESTMEKICRALREQHVIDENTDAGDVTCGSVQRLRREVLQRILGKRHGETFYHLVRGEDSRVVTRTGDSEDQRHLGKRTPSVVGCSMNYAVRPEDIDDVWGIVRQLLDHVCAKLQRANTVAQGLRITLLERHPLYPKETQKYMGRGKCVEVHLPIKLPHAMAADKVEVMDREIRRVVAPLLVASRVMSDAERAAQLGLSSSEMDLMIWTVNLASLRDIVVSDLRGITLQATGLRPKQEAPFTLQCLSGQQMTLATGFSNAKRPRTVDAVTVVDTTPVQRLSDTVRCRPSLHSSLAATTLDVLYAQPWPRCDKARAERWCHGCKRACHQLDYPAVKAYLRCALAKLSEWPEPQEAAESFQQLLSFASAHLPAPLDFL</sequence>
<name>A0A088S3N4_LEIPA</name>
<dbReference type="Proteomes" id="UP000063063">
    <property type="component" value="Chromosome 35"/>
</dbReference>
<protein>
    <submittedName>
        <fullName evidence="2">DNA damage repair protein, putative</fullName>
        <ecNumber evidence="2">2.7.7.7</ecNumber>
    </submittedName>
</protein>
<feature type="domain" description="UmuC" evidence="1">
    <location>
        <begin position="63"/>
        <end position="248"/>
    </location>
</feature>
<evidence type="ECO:0000313" key="2">
    <source>
        <dbReference type="EMBL" id="AIO02150.1"/>
    </source>
</evidence>
<dbReference type="GO" id="GO:0070987">
    <property type="term" value="P:error-free translesion synthesis"/>
    <property type="evidence" value="ECO:0007669"/>
    <property type="project" value="TreeGrafter"/>
</dbReference>
<dbReference type="PANTHER" id="PTHR45990:SF1">
    <property type="entry name" value="DNA REPAIR PROTEIN REV1"/>
    <property type="match status" value="1"/>
</dbReference>
<evidence type="ECO:0000313" key="3">
    <source>
        <dbReference type="Proteomes" id="UP000063063"/>
    </source>
</evidence>
<keyword evidence="2" id="KW-0548">Nucleotidyltransferase</keyword>
<dbReference type="GO" id="GO:0006281">
    <property type="term" value="P:DNA repair"/>
    <property type="evidence" value="ECO:0007669"/>
    <property type="project" value="InterPro"/>
</dbReference>
<dbReference type="GeneID" id="22579039"/>
<dbReference type="InterPro" id="IPR043502">
    <property type="entry name" value="DNA/RNA_pol_sf"/>
</dbReference>
<keyword evidence="3" id="KW-1185">Reference proteome</keyword>
<dbReference type="GO" id="GO:0003684">
    <property type="term" value="F:damaged DNA binding"/>
    <property type="evidence" value="ECO:0007669"/>
    <property type="project" value="InterPro"/>
</dbReference>
<accession>A0A088S3N4</accession>
<dbReference type="InterPro" id="IPR036775">
    <property type="entry name" value="DNA_pol_Y-fam_lit_finger_sf"/>
</dbReference>
<keyword evidence="2" id="KW-0808">Transferase</keyword>
<dbReference type="GO" id="GO:0017125">
    <property type="term" value="F:deoxycytidyl transferase activity"/>
    <property type="evidence" value="ECO:0007669"/>
    <property type="project" value="TreeGrafter"/>
</dbReference>
<dbReference type="OrthoDB" id="427711at2759"/>